<dbReference type="InterPro" id="IPR003954">
    <property type="entry name" value="RRM_euk-type"/>
</dbReference>
<reference evidence="3" key="1">
    <citation type="submission" date="2006-10" db="EMBL/GenBank/DDBJ databases">
        <authorList>
            <person name="Amadeo P."/>
            <person name="Zhao Q."/>
            <person name="Wortman J."/>
            <person name="Fraser-Liggett C."/>
            <person name="Carlton J."/>
        </authorList>
    </citation>
    <scope>NUCLEOTIDE SEQUENCE</scope>
    <source>
        <strain evidence="3">G3</strain>
    </source>
</reference>
<dbReference type="Pfam" id="PF00076">
    <property type="entry name" value="RRM_1"/>
    <property type="match status" value="1"/>
</dbReference>
<dbReference type="EMBL" id="DS114095">
    <property type="protein sequence ID" value="EAX90596.1"/>
    <property type="molecule type" value="Genomic_DNA"/>
</dbReference>
<dbReference type="VEuPathDB" id="TrichDB:TVAG_415730"/>
<dbReference type="SMR" id="A2FWW7"/>
<organism evidence="3 4">
    <name type="scientific">Trichomonas vaginalis (strain ATCC PRA-98 / G3)</name>
    <dbReference type="NCBI Taxonomy" id="412133"/>
    <lineage>
        <taxon>Eukaryota</taxon>
        <taxon>Metamonada</taxon>
        <taxon>Parabasalia</taxon>
        <taxon>Trichomonadida</taxon>
        <taxon>Trichomonadidae</taxon>
        <taxon>Trichomonas</taxon>
    </lineage>
</organism>
<dbReference type="PANTHER" id="PTHR12603">
    <property type="entry name" value="CCR4-NOT TRANSCRIPTION COMPLEX RELATED"/>
    <property type="match status" value="1"/>
</dbReference>
<protein>
    <recommendedName>
        <fullName evidence="2">RRM domain-containing protein</fullName>
    </recommendedName>
</protein>
<gene>
    <name evidence="3" type="ORF">TVAG_415730</name>
</gene>
<dbReference type="VEuPathDB" id="TrichDB:TVAGG3_0106350"/>
<accession>A2FWW7</accession>
<dbReference type="eggNOG" id="KOG2068">
    <property type="taxonomic scope" value="Eukaryota"/>
</dbReference>
<dbReference type="GO" id="GO:0030014">
    <property type="term" value="C:CCR4-NOT complex"/>
    <property type="evidence" value="ECO:0007669"/>
    <property type="project" value="InterPro"/>
</dbReference>
<dbReference type="InterPro" id="IPR034261">
    <property type="entry name" value="CNOT4_RRM"/>
</dbReference>
<dbReference type="InterPro" id="IPR035979">
    <property type="entry name" value="RBD_domain_sf"/>
</dbReference>
<dbReference type="InterPro" id="IPR012677">
    <property type="entry name" value="Nucleotide-bd_a/b_plait_sf"/>
</dbReference>
<evidence type="ECO:0000313" key="4">
    <source>
        <dbReference type="Proteomes" id="UP000001542"/>
    </source>
</evidence>
<dbReference type="KEGG" id="tva:4748283"/>
<dbReference type="CDD" id="cd12438">
    <property type="entry name" value="RRM_CNOT4"/>
    <property type="match status" value="1"/>
</dbReference>
<name>A2FWW7_TRIV3</name>
<dbReference type="PANTHER" id="PTHR12603:SF0">
    <property type="entry name" value="CCR4-NOT TRANSCRIPTION COMPLEX SUBUNIT 4"/>
    <property type="match status" value="1"/>
</dbReference>
<dbReference type="Gene3D" id="3.30.70.330">
    <property type="match status" value="1"/>
</dbReference>
<dbReference type="AlphaFoldDB" id="A2FWW7"/>
<dbReference type="SMART" id="SM00361">
    <property type="entry name" value="RRM_1"/>
    <property type="match status" value="1"/>
</dbReference>
<dbReference type="FunFam" id="3.30.70.330:FF:000044">
    <property type="entry name" value="Putative ccr4-not transcription complex subunit 4"/>
    <property type="match status" value="1"/>
</dbReference>
<dbReference type="PROSITE" id="PS50102">
    <property type="entry name" value="RRM"/>
    <property type="match status" value="1"/>
</dbReference>
<proteinExistence type="predicted"/>
<dbReference type="RefSeq" id="XP_001303526.1">
    <property type="nucleotide sequence ID" value="XM_001303525.1"/>
</dbReference>
<dbReference type="SUPFAM" id="SSF54928">
    <property type="entry name" value="RNA-binding domain, RBD"/>
    <property type="match status" value="1"/>
</dbReference>
<dbReference type="InterPro" id="IPR000504">
    <property type="entry name" value="RRM_dom"/>
</dbReference>
<keyword evidence="1" id="KW-0694">RNA-binding</keyword>
<dbReference type="GO" id="GO:0003723">
    <property type="term" value="F:RNA binding"/>
    <property type="evidence" value="ECO:0007669"/>
    <property type="project" value="UniProtKB-UniRule"/>
</dbReference>
<dbReference type="STRING" id="5722.A2FWW7"/>
<evidence type="ECO:0000259" key="2">
    <source>
        <dbReference type="PROSITE" id="PS50102"/>
    </source>
</evidence>
<dbReference type="Proteomes" id="UP000001542">
    <property type="component" value="Unassembled WGS sequence"/>
</dbReference>
<dbReference type="InterPro" id="IPR039780">
    <property type="entry name" value="Mot2"/>
</dbReference>
<feature type="domain" description="RRM" evidence="2">
    <location>
        <begin position="17"/>
        <end position="102"/>
    </location>
</feature>
<dbReference type="GO" id="GO:0004842">
    <property type="term" value="F:ubiquitin-protein transferase activity"/>
    <property type="evidence" value="ECO:0007669"/>
    <property type="project" value="InterPro"/>
</dbReference>
<dbReference type="InParanoid" id="A2FWW7"/>
<keyword evidence="4" id="KW-1185">Reference proteome</keyword>
<evidence type="ECO:0000256" key="1">
    <source>
        <dbReference type="PROSITE-ProRule" id="PRU00176"/>
    </source>
</evidence>
<evidence type="ECO:0000313" key="3">
    <source>
        <dbReference type="EMBL" id="EAX90596.1"/>
    </source>
</evidence>
<reference evidence="3" key="2">
    <citation type="journal article" date="2007" name="Science">
        <title>Draft genome sequence of the sexually transmitted pathogen Trichomonas vaginalis.</title>
        <authorList>
            <person name="Carlton J.M."/>
            <person name="Hirt R.P."/>
            <person name="Silva J.C."/>
            <person name="Delcher A.L."/>
            <person name="Schatz M."/>
            <person name="Zhao Q."/>
            <person name="Wortman J.R."/>
            <person name="Bidwell S.L."/>
            <person name="Alsmark U.C.M."/>
            <person name="Besteiro S."/>
            <person name="Sicheritz-Ponten T."/>
            <person name="Noel C.J."/>
            <person name="Dacks J.B."/>
            <person name="Foster P.G."/>
            <person name="Simillion C."/>
            <person name="Van de Peer Y."/>
            <person name="Miranda-Saavedra D."/>
            <person name="Barton G.J."/>
            <person name="Westrop G.D."/>
            <person name="Mueller S."/>
            <person name="Dessi D."/>
            <person name="Fiori P.L."/>
            <person name="Ren Q."/>
            <person name="Paulsen I."/>
            <person name="Zhang H."/>
            <person name="Bastida-Corcuera F.D."/>
            <person name="Simoes-Barbosa A."/>
            <person name="Brown M.T."/>
            <person name="Hayes R.D."/>
            <person name="Mukherjee M."/>
            <person name="Okumura C.Y."/>
            <person name="Schneider R."/>
            <person name="Smith A.J."/>
            <person name="Vanacova S."/>
            <person name="Villalvazo M."/>
            <person name="Haas B.J."/>
            <person name="Pertea M."/>
            <person name="Feldblyum T.V."/>
            <person name="Utterback T.R."/>
            <person name="Shu C.L."/>
            <person name="Osoegawa K."/>
            <person name="de Jong P.J."/>
            <person name="Hrdy I."/>
            <person name="Horvathova L."/>
            <person name="Zubacova Z."/>
            <person name="Dolezal P."/>
            <person name="Malik S.B."/>
            <person name="Logsdon J.M. Jr."/>
            <person name="Henze K."/>
            <person name="Gupta A."/>
            <person name="Wang C.C."/>
            <person name="Dunne R.L."/>
            <person name="Upcroft J.A."/>
            <person name="Upcroft P."/>
            <person name="White O."/>
            <person name="Salzberg S.L."/>
            <person name="Tang P."/>
            <person name="Chiu C.-H."/>
            <person name="Lee Y.-S."/>
            <person name="Embley T.M."/>
            <person name="Coombs G.H."/>
            <person name="Mottram J.C."/>
            <person name="Tachezy J."/>
            <person name="Fraser-Liggett C.M."/>
            <person name="Johnson P.J."/>
        </authorList>
    </citation>
    <scope>NUCLEOTIDE SEQUENCE [LARGE SCALE GENOMIC DNA]</scope>
    <source>
        <strain evidence="3">G3</strain>
    </source>
</reference>
<sequence length="242" mass="27389">MPSTSSHLVDVRVIQRDLVYVVGLPIQYANEDTLLKYEYFGQYGPIKKIVVNASHVHSSGNQTQSVSAYVTFRNCEDALECIYSLESFSLDGSAMKASFGTTKYCSAFLRGQPCTNPDCMYLHQCGEPADSFSKDEITGSCCRFVDMTRPTRPKDYLDYPQQDARPTILPPRRLLKKEISPKKQKNEKSYVLNLLSQDSIDDDDEIYVDSPKISLATQLNLQKNSFRAIFNTLSRVSDLDDF</sequence>
<dbReference type="OrthoDB" id="1923159at2759"/>